<proteinExistence type="predicted"/>
<dbReference type="InterPro" id="IPR013094">
    <property type="entry name" value="AB_hydrolase_3"/>
</dbReference>
<dbReference type="AlphaFoldDB" id="A0A1M2VA07"/>
<dbReference type="Gene3D" id="3.40.50.1820">
    <property type="entry name" value="alpha/beta hydrolase"/>
    <property type="match status" value="1"/>
</dbReference>
<dbReference type="Proteomes" id="UP000184267">
    <property type="component" value="Unassembled WGS sequence"/>
</dbReference>
<dbReference type="EMBL" id="MNAD01001542">
    <property type="protein sequence ID" value="OJT04386.1"/>
    <property type="molecule type" value="Genomic_DNA"/>
</dbReference>
<evidence type="ECO:0000259" key="2">
    <source>
        <dbReference type="Pfam" id="PF07859"/>
    </source>
</evidence>
<reference evidence="3 4" key="1">
    <citation type="submission" date="2016-10" db="EMBL/GenBank/DDBJ databases">
        <title>Genome sequence of the basidiomycete white-rot fungus Trametes pubescens.</title>
        <authorList>
            <person name="Makela M.R."/>
            <person name="Granchi Z."/>
            <person name="Peng M."/>
            <person name="De Vries R.P."/>
            <person name="Grigoriev I."/>
            <person name="Riley R."/>
            <person name="Hilden K."/>
        </authorList>
    </citation>
    <scope>NUCLEOTIDE SEQUENCE [LARGE SCALE GENOMIC DNA]</scope>
    <source>
        <strain evidence="3 4">FBCC735</strain>
    </source>
</reference>
<dbReference type="OrthoDB" id="408631at2759"/>
<evidence type="ECO:0000313" key="3">
    <source>
        <dbReference type="EMBL" id="OJT04386.1"/>
    </source>
</evidence>
<evidence type="ECO:0000313" key="4">
    <source>
        <dbReference type="Proteomes" id="UP000184267"/>
    </source>
</evidence>
<sequence>MPAFDPELAALMEVPPAAPANAGPPHIPTVAEMRAHFDHHVSQPFRAYQKPLLPAESAYTLRDEKVAVEGGEITVRTVVPVVEDGHETFPVFVNIHGGGWSVGSIELDDYFLRKLTVDLKLTTVNVEYRLAPEHPFPTAVNDCLTALKWVVQNTPLLKADLTKGFLVGGHSAGANLSAVLAHETRDDPFFAGPGRQLTGQVIREPCVIHPDAYPEELKPVLRAMEENKDMPPLPRAIIELLISFYKPPSADPRFSLLLYASHAGVAPAFVQGMELDPLRDDARAYADALAAAGVAVRHIQYPGVSHGFHYNYPAIKIAVKVREELVQGIRWLLGKDV</sequence>
<organism evidence="3 4">
    <name type="scientific">Trametes pubescens</name>
    <name type="common">White-rot fungus</name>
    <dbReference type="NCBI Taxonomy" id="154538"/>
    <lineage>
        <taxon>Eukaryota</taxon>
        <taxon>Fungi</taxon>
        <taxon>Dikarya</taxon>
        <taxon>Basidiomycota</taxon>
        <taxon>Agaricomycotina</taxon>
        <taxon>Agaricomycetes</taxon>
        <taxon>Polyporales</taxon>
        <taxon>Polyporaceae</taxon>
        <taxon>Trametes</taxon>
    </lineage>
</organism>
<dbReference type="STRING" id="154538.A0A1M2VA07"/>
<dbReference type="InterPro" id="IPR029058">
    <property type="entry name" value="AB_hydrolase_fold"/>
</dbReference>
<dbReference type="OMA" id="ARCQLYR"/>
<evidence type="ECO:0000256" key="1">
    <source>
        <dbReference type="ARBA" id="ARBA00022801"/>
    </source>
</evidence>
<dbReference type="PANTHER" id="PTHR48081:SF8">
    <property type="entry name" value="ALPHA_BETA HYDROLASE FOLD-3 DOMAIN-CONTAINING PROTEIN-RELATED"/>
    <property type="match status" value="1"/>
</dbReference>
<name>A0A1M2VA07_TRAPU</name>
<keyword evidence="1 3" id="KW-0378">Hydrolase</keyword>
<dbReference type="SUPFAM" id="SSF53474">
    <property type="entry name" value="alpha/beta-Hydrolases"/>
    <property type="match status" value="1"/>
</dbReference>
<dbReference type="PANTHER" id="PTHR48081">
    <property type="entry name" value="AB HYDROLASE SUPERFAMILY PROTEIN C4A8.06C"/>
    <property type="match status" value="1"/>
</dbReference>
<keyword evidence="4" id="KW-1185">Reference proteome</keyword>
<dbReference type="GO" id="GO:0016787">
    <property type="term" value="F:hydrolase activity"/>
    <property type="evidence" value="ECO:0007669"/>
    <property type="project" value="UniProtKB-KW"/>
</dbReference>
<dbReference type="InterPro" id="IPR050300">
    <property type="entry name" value="GDXG_lipolytic_enzyme"/>
</dbReference>
<comment type="caution">
    <text evidence="3">The sequence shown here is derived from an EMBL/GenBank/DDBJ whole genome shotgun (WGS) entry which is preliminary data.</text>
</comment>
<protein>
    <submittedName>
        <fullName evidence="3">AB hydrolase superfamily protein B1A11.02</fullName>
    </submittedName>
</protein>
<dbReference type="Pfam" id="PF07859">
    <property type="entry name" value="Abhydrolase_3"/>
    <property type="match status" value="1"/>
</dbReference>
<accession>A0A1M2VA07</accession>
<gene>
    <name evidence="3" type="ORF">TRAPUB_4901</name>
</gene>
<feature type="domain" description="Alpha/beta hydrolase fold-3" evidence="2">
    <location>
        <begin position="93"/>
        <end position="309"/>
    </location>
</feature>